<reference evidence="1" key="1">
    <citation type="submission" date="2014-11" db="EMBL/GenBank/DDBJ databases">
        <authorList>
            <person name="Amaro Gonzalez C."/>
        </authorList>
    </citation>
    <scope>NUCLEOTIDE SEQUENCE</scope>
</reference>
<dbReference type="AlphaFoldDB" id="A0A0E9RRR8"/>
<accession>A0A0E9RRR8</accession>
<evidence type="ECO:0000313" key="1">
    <source>
        <dbReference type="EMBL" id="JAH31527.1"/>
    </source>
</evidence>
<sequence length="54" mass="6625">MQHAHLWWHCHQNFKPGFVQCCVQWLHHVSKSSSHTRKHLHQIFKKTLFHPLVF</sequence>
<name>A0A0E9RRR8_ANGAN</name>
<reference evidence="1" key="2">
    <citation type="journal article" date="2015" name="Fish Shellfish Immunol.">
        <title>Early steps in the European eel (Anguilla anguilla)-Vibrio vulnificus interaction in the gills: Role of the RtxA13 toxin.</title>
        <authorList>
            <person name="Callol A."/>
            <person name="Pajuelo D."/>
            <person name="Ebbesson L."/>
            <person name="Teles M."/>
            <person name="MacKenzie S."/>
            <person name="Amaro C."/>
        </authorList>
    </citation>
    <scope>NUCLEOTIDE SEQUENCE</scope>
</reference>
<dbReference type="EMBL" id="GBXM01077050">
    <property type="protein sequence ID" value="JAH31527.1"/>
    <property type="molecule type" value="Transcribed_RNA"/>
</dbReference>
<organism evidence="1">
    <name type="scientific">Anguilla anguilla</name>
    <name type="common">European freshwater eel</name>
    <name type="synonym">Muraena anguilla</name>
    <dbReference type="NCBI Taxonomy" id="7936"/>
    <lineage>
        <taxon>Eukaryota</taxon>
        <taxon>Metazoa</taxon>
        <taxon>Chordata</taxon>
        <taxon>Craniata</taxon>
        <taxon>Vertebrata</taxon>
        <taxon>Euteleostomi</taxon>
        <taxon>Actinopterygii</taxon>
        <taxon>Neopterygii</taxon>
        <taxon>Teleostei</taxon>
        <taxon>Anguilliformes</taxon>
        <taxon>Anguillidae</taxon>
        <taxon>Anguilla</taxon>
    </lineage>
</organism>
<proteinExistence type="predicted"/>
<protein>
    <submittedName>
        <fullName evidence="1">Uncharacterized protein</fullName>
    </submittedName>
</protein>